<protein>
    <submittedName>
        <fullName evidence="2">TIGR03087 family PEP-CTERM/XrtA system glycosyltransferase</fullName>
    </submittedName>
</protein>
<reference evidence="2 3" key="1">
    <citation type="submission" date="2020-02" db="EMBL/GenBank/DDBJ databases">
        <title>A complete genome of a marine bacterium Vibrio sp. ZWAL4003 isolated from the mangrove sediment with the ability to degrade polysaccharides.</title>
        <authorList>
            <person name="Wu J."/>
            <person name="Qu W."/>
            <person name="Zeng R."/>
        </authorList>
    </citation>
    <scope>NUCLEOTIDE SEQUENCE [LARGE SCALE GENOMIC DNA]</scope>
    <source>
        <strain evidence="2 3">ZWAL4003</strain>
    </source>
</reference>
<dbReference type="AlphaFoldDB" id="A0A6G7CQZ1"/>
<name>A0A6G7CQZ1_9VIBR</name>
<keyword evidence="3" id="KW-1185">Reference proteome</keyword>
<dbReference type="GO" id="GO:0016757">
    <property type="term" value="F:glycosyltransferase activity"/>
    <property type="evidence" value="ECO:0007669"/>
    <property type="project" value="TreeGrafter"/>
</dbReference>
<evidence type="ECO:0000313" key="2">
    <source>
        <dbReference type="EMBL" id="QIH44500.1"/>
    </source>
</evidence>
<dbReference type="RefSeq" id="WP_165314152.1">
    <property type="nucleotide sequence ID" value="NZ_CP049332.1"/>
</dbReference>
<dbReference type="SUPFAM" id="SSF53756">
    <property type="entry name" value="UDP-Glycosyltransferase/glycogen phosphorylase"/>
    <property type="match status" value="1"/>
</dbReference>
<keyword evidence="1 2" id="KW-0808">Transferase</keyword>
<dbReference type="Proteomes" id="UP000503003">
    <property type="component" value="Chromosome 2"/>
</dbReference>
<accession>A0A6G7CQZ1</accession>
<evidence type="ECO:0000256" key="1">
    <source>
        <dbReference type="ARBA" id="ARBA00022679"/>
    </source>
</evidence>
<evidence type="ECO:0000313" key="3">
    <source>
        <dbReference type="Proteomes" id="UP000503003"/>
    </source>
</evidence>
<dbReference type="GO" id="GO:0009103">
    <property type="term" value="P:lipopolysaccharide biosynthetic process"/>
    <property type="evidence" value="ECO:0007669"/>
    <property type="project" value="TreeGrafter"/>
</dbReference>
<sequence length="406" mass="46904">MKEKLLYLCHRIPFPANKGDKITTCNILKFLNQHYEIYLGCFIDDPFDQQYKKDVQLLCKEAFFVELNPQMAKIKGLKALFTGDPITLPHYFSSKMQSWVQRTVSDNNIQKALVYSGCMAQYVLNINQPQLHKVMHFADIDSDKWKQYAGKSAGMMRWVYNREHRTLEKYEKHVARSCNISCFISDTETEMFRSLLASDQRRKVQTLGNGLDSEFFSPSAKHHLAENYPLDKQNFLVFTGAMDYWANADAVDWFVKNVWQDVHRIQPESLFYIVGSSPTKEVIELQKYPGVIVTGRVEDVRPYMHYAKASVAPMQIARGIQNKILEAMAMELPVLTTQLGIEGIDDYPTEAVFVSNSAEKHKEWAVNLLGHETIKAHASRTWLKNNYSWEAKLTSLLSYLEHSYEP</sequence>
<proteinExistence type="predicted"/>
<dbReference type="KEGG" id="vzi:G5S32_21415"/>
<dbReference type="EMBL" id="CP049332">
    <property type="protein sequence ID" value="QIH44500.1"/>
    <property type="molecule type" value="Genomic_DNA"/>
</dbReference>
<dbReference type="Pfam" id="PF13692">
    <property type="entry name" value="Glyco_trans_1_4"/>
    <property type="match status" value="1"/>
</dbReference>
<dbReference type="PANTHER" id="PTHR46401:SF2">
    <property type="entry name" value="GLYCOSYLTRANSFERASE WBBK-RELATED"/>
    <property type="match status" value="1"/>
</dbReference>
<dbReference type="Gene3D" id="3.40.50.2000">
    <property type="entry name" value="Glycogen Phosphorylase B"/>
    <property type="match status" value="2"/>
</dbReference>
<dbReference type="NCBIfam" id="TIGR03087">
    <property type="entry name" value="stp1"/>
    <property type="match status" value="1"/>
</dbReference>
<gene>
    <name evidence="2" type="ORF">G5S32_21415</name>
</gene>
<organism evidence="2 3">
    <name type="scientific">Vibrio ziniensis</name>
    <dbReference type="NCBI Taxonomy" id="2711221"/>
    <lineage>
        <taxon>Bacteria</taxon>
        <taxon>Pseudomonadati</taxon>
        <taxon>Pseudomonadota</taxon>
        <taxon>Gammaproteobacteria</taxon>
        <taxon>Vibrionales</taxon>
        <taxon>Vibrionaceae</taxon>
        <taxon>Vibrio</taxon>
    </lineage>
</organism>
<dbReference type="InterPro" id="IPR017521">
    <property type="entry name" value="Sugar_tfrase_PEP-CTERM_Stp1"/>
</dbReference>
<dbReference type="PANTHER" id="PTHR46401">
    <property type="entry name" value="GLYCOSYLTRANSFERASE WBBK-RELATED"/>
    <property type="match status" value="1"/>
</dbReference>